<name>A0A1E3B967_ASPCR</name>
<evidence type="ECO:0000313" key="1">
    <source>
        <dbReference type="EMBL" id="ODM17487.1"/>
    </source>
</evidence>
<keyword evidence="2" id="KW-1185">Reference proteome</keyword>
<dbReference type="Proteomes" id="UP000094569">
    <property type="component" value="Unassembled WGS sequence"/>
</dbReference>
<gene>
    <name evidence="1" type="ORF">SI65_07162</name>
</gene>
<comment type="caution">
    <text evidence="1">The sequence shown here is derived from an EMBL/GenBank/DDBJ whole genome shotgun (WGS) entry which is preliminary data.</text>
</comment>
<reference evidence="1 2" key="1">
    <citation type="journal article" date="2016" name="BMC Genomics">
        <title>Comparative genomic and transcriptomic analyses of the Fuzhuan brick tea-fermentation fungus Aspergillus cristatus.</title>
        <authorList>
            <person name="Ge Y."/>
            <person name="Wang Y."/>
            <person name="Liu Y."/>
            <person name="Tan Y."/>
            <person name="Ren X."/>
            <person name="Zhang X."/>
            <person name="Hyde K.D."/>
            <person name="Liu Y."/>
            <person name="Liu Z."/>
        </authorList>
    </citation>
    <scope>NUCLEOTIDE SEQUENCE [LARGE SCALE GENOMIC DNA]</scope>
    <source>
        <strain evidence="1 2">GZAAS20.1005</strain>
    </source>
</reference>
<dbReference type="VEuPathDB" id="FungiDB:SI65_07162"/>
<proteinExistence type="predicted"/>
<accession>A0A1E3B967</accession>
<dbReference type="EMBL" id="JXNT01000008">
    <property type="protein sequence ID" value="ODM17487.1"/>
    <property type="molecule type" value="Genomic_DNA"/>
</dbReference>
<dbReference type="AlphaFoldDB" id="A0A1E3B967"/>
<protein>
    <submittedName>
        <fullName evidence="1">Uncharacterized protein</fullName>
    </submittedName>
</protein>
<organism evidence="1 2">
    <name type="scientific">Aspergillus cristatus</name>
    <name type="common">Chinese Fuzhuan brick tea-fermentation fungus</name>
    <name type="synonym">Eurotium cristatum</name>
    <dbReference type="NCBI Taxonomy" id="573508"/>
    <lineage>
        <taxon>Eukaryota</taxon>
        <taxon>Fungi</taxon>
        <taxon>Dikarya</taxon>
        <taxon>Ascomycota</taxon>
        <taxon>Pezizomycotina</taxon>
        <taxon>Eurotiomycetes</taxon>
        <taxon>Eurotiomycetidae</taxon>
        <taxon>Eurotiales</taxon>
        <taxon>Aspergillaceae</taxon>
        <taxon>Aspergillus</taxon>
        <taxon>Aspergillus subgen. Aspergillus</taxon>
    </lineage>
</organism>
<evidence type="ECO:0000313" key="2">
    <source>
        <dbReference type="Proteomes" id="UP000094569"/>
    </source>
</evidence>
<sequence length="120" mass="13887">MSDQQDMPVREVNRTANSMPALTGLPLALYSLKPDYSPGWYEQEPKWEAFPMNELEKVTEELEQHVRRLVPGFLKGNEAVLKKKEFKDRLSARTKTGSLDLFRMYSQTDSTKNGPERIPR</sequence>